<name>A0AAW5QXY4_9HYPH</name>
<evidence type="ECO:0000256" key="2">
    <source>
        <dbReference type="ARBA" id="ARBA00022676"/>
    </source>
</evidence>
<evidence type="ECO:0000256" key="3">
    <source>
        <dbReference type="ARBA" id="ARBA00022679"/>
    </source>
</evidence>
<dbReference type="InterPro" id="IPR001173">
    <property type="entry name" value="Glyco_trans_2-like"/>
</dbReference>
<dbReference type="EMBL" id="JALIDZ010000004">
    <property type="protein sequence ID" value="MCT8972022.1"/>
    <property type="molecule type" value="Genomic_DNA"/>
</dbReference>
<dbReference type="CDD" id="cd04186">
    <property type="entry name" value="GT_2_like_c"/>
    <property type="match status" value="1"/>
</dbReference>
<keyword evidence="3" id="KW-0808">Transferase</keyword>
<comment type="similarity">
    <text evidence="1">Belongs to the glycosyltransferase 2 family.</text>
</comment>
<evidence type="ECO:0000313" key="6">
    <source>
        <dbReference type="Proteomes" id="UP001320898"/>
    </source>
</evidence>
<dbReference type="RefSeq" id="WP_261615601.1">
    <property type="nucleotide sequence ID" value="NZ_JALIDZ010000004.1"/>
</dbReference>
<dbReference type="Gene3D" id="3.90.550.10">
    <property type="entry name" value="Spore Coat Polysaccharide Biosynthesis Protein SpsA, Chain A"/>
    <property type="match status" value="1"/>
</dbReference>
<protein>
    <submittedName>
        <fullName evidence="5">Glycosyltransferase family 2 protein</fullName>
    </submittedName>
</protein>
<evidence type="ECO:0000259" key="4">
    <source>
        <dbReference type="Pfam" id="PF00535"/>
    </source>
</evidence>
<reference evidence="5 6" key="1">
    <citation type="submission" date="2022-04" db="EMBL/GenBank/DDBJ databases">
        <authorList>
            <person name="Ye Y.-Q."/>
            <person name="Du Z.-J."/>
        </authorList>
    </citation>
    <scope>NUCLEOTIDE SEQUENCE [LARGE SCALE GENOMIC DNA]</scope>
    <source>
        <strain evidence="5 6">A6E488</strain>
    </source>
</reference>
<gene>
    <name evidence="5" type="ORF">MUB46_09165</name>
</gene>
<dbReference type="Pfam" id="PF00535">
    <property type="entry name" value="Glycos_transf_2"/>
    <property type="match status" value="1"/>
</dbReference>
<dbReference type="GO" id="GO:0016757">
    <property type="term" value="F:glycosyltransferase activity"/>
    <property type="evidence" value="ECO:0007669"/>
    <property type="project" value="UniProtKB-KW"/>
</dbReference>
<accession>A0AAW5QXY4</accession>
<dbReference type="AlphaFoldDB" id="A0AAW5QXY4"/>
<proteinExistence type="inferred from homology"/>
<comment type="caution">
    <text evidence="5">The sequence shown here is derived from an EMBL/GenBank/DDBJ whole genome shotgun (WGS) entry which is preliminary data.</text>
</comment>
<dbReference type="PANTHER" id="PTHR43179">
    <property type="entry name" value="RHAMNOSYLTRANSFERASE WBBL"/>
    <property type="match status" value="1"/>
</dbReference>
<dbReference type="Proteomes" id="UP001320898">
    <property type="component" value="Unassembled WGS sequence"/>
</dbReference>
<dbReference type="InterPro" id="IPR029044">
    <property type="entry name" value="Nucleotide-diphossugar_trans"/>
</dbReference>
<dbReference type="PANTHER" id="PTHR43179:SF12">
    <property type="entry name" value="GALACTOFURANOSYLTRANSFERASE GLFT2"/>
    <property type="match status" value="1"/>
</dbReference>
<evidence type="ECO:0000256" key="1">
    <source>
        <dbReference type="ARBA" id="ARBA00006739"/>
    </source>
</evidence>
<organism evidence="5 6">
    <name type="scientific">Microbaculum marinisediminis</name>
    <dbReference type="NCBI Taxonomy" id="2931392"/>
    <lineage>
        <taxon>Bacteria</taxon>
        <taxon>Pseudomonadati</taxon>
        <taxon>Pseudomonadota</taxon>
        <taxon>Alphaproteobacteria</taxon>
        <taxon>Hyphomicrobiales</taxon>
        <taxon>Tepidamorphaceae</taxon>
        <taxon>Microbaculum</taxon>
    </lineage>
</organism>
<sequence>MNAVPRVSIVLLNWNGGDRVVECFRAVRAQDYPEIEFILVDNDSADGSVEKCLAAGKPDKLIRLPENRGFAAGMNAGIAEATGDWVMPLGNDVYLSPDYVSTVVARGEADPEIGVVGGKEYAWADGERTNLPRPSAGALFVSRELRGRWVPTSGDAYAFGVSGSMPLMRRAMLDDMRAVHGYCYDERFGTGYEDLDLWFRMQHRGWKALYCPAATAWHVGSASADGASGFLDKPPDYQQRLFRNRHLIWMKDISPGMRRRLWLRWHLFELLLPAYLLLRAPSALGPWWRGRCDARRQAAAFRSEGETTSRQALVPESVMLGFVR</sequence>
<keyword evidence="2" id="KW-0328">Glycosyltransferase</keyword>
<feature type="domain" description="Glycosyltransferase 2-like" evidence="4">
    <location>
        <begin position="8"/>
        <end position="126"/>
    </location>
</feature>
<dbReference type="SUPFAM" id="SSF53448">
    <property type="entry name" value="Nucleotide-diphospho-sugar transferases"/>
    <property type="match status" value="1"/>
</dbReference>
<keyword evidence="6" id="KW-1185">Reference proteome</keyword>
<evidence type="ECO:0000313" key="5">
    <source>
        <dbReference type="EMBL" id="MCT8972022.1"/>
    </source>
</evidence>